<feature type="chain" id="PRO_5041326814" evidence="1">
    <location>
        <begin position="21"/>
        <end position="82"/>
    </location>
</feature>
<evidence type="ECO:0000256" key="1">
    <source>
        <dbReference type="SAM" id="SignalP"/>
    </source>
</evidence>
<name>A0AA36HCS1_CYLNA</name>
<organism evidence="2 3">
    <name type="scientific">Cylicocyclus nassatus</name>
    <name type="common">Nematode worm</name>
    <dbReference type="NCBI Taxonomy" id="53992"/>
    <lineage>
        <taxon>Eukaryota</taxon>
        <taxon>Metazoa</taxon>
        <taxon>Ecdysozoa</taxon>
        <taxon>Nematoda</taxon>
        <taxon>Chromadorea</taxon>
        <taxon>Rhabditida</taxon>
        <taxon>Rhabditina</taxon>
        <taxon>Rhabditomorpha</taxon>
        <taxon>Strongyloidea</taxon>
        <taxon>Strongylidae</taxon>
        <taxon>Cylicocyclus</taxon>
    </lineage>
</organism>
<feature type="signal peptide" evidence="1">
    <location>
        <begin position="1"/>
        <end position="20"/>
    </location>
</feature>
<proteinExistence type="predicted"/>
<dbReference type="Proteomes" id="UP001176961">
    <property type="component" value="Unassembled WGS sequence"/>
</dbReference>
<evidence type="ECO:0000313" key="3">
    <source>
        <dbReference type="Proteomes" id="UP001176961"/>
    </source>
</evidence>
<protein>
    <submittedName>
        <fullName evidence="2">Uncharacterized protein</fullName>
    </submittedName>
</protein>
<sequence length="82" mass="9441">MRHLALLFLLLFALAMTVEARKKKTKSICSGMFVNRNLANQRCRAACKRKKNRPQGYCKVKRGRPCCMCRRPGRKNRGGKTN</sequence>
<keyword evidence="3" id="KW-1185">Reference proteome</keyword>
<evidence type="ECO:0000313" key="2">
    <source>
        <dbReference type="EMBL" id="CAJ0607583.1"/>
    </source>
</evidence>
<accession>A0AA36HCS1</accession>
<comment type="caution">
    <text evidence="2">The sequence shown here is derived from an EMBL/GenBank/DDBJ whole genome shotgun (WGS) entry which is preliminary data.</text>
</comment>
<dbReference type="AlphaFoldDB" id="A0AA36HCS1"/>
<reference evidence="2" key="1">
    <citation type="submission" date="2023-07" db="EMBL/GenBank/DDBJ databases">
        <authorList>
            <consortium name="CYATHOMIX"/>
        </authorList>
    </citation>
    <scope>NUCLEOTIDE SEQUENCE</scope>
    <source>
        <strain evidence="2">N/A</strain>
    </source>
</reference>
<dbReference type="EMBL" id="CATQJL010000316">
    <property type="protein sequence ID" value="CAJ0607583.1"/>
    <property type="molecule type" value="Genomic_DNA"/>
</dbReference>
<keyword evidence="1" id="KW-0732">Signal</keyword>
<gene>
    <name evidence="2" type="ORF">CYNAS_LOCUS19566</name>
</gene>